<dbReference type="EMBL" id="FN554968">
    <property type="protein sequence ID" value="CBH11397.1"/>
    <property type="molecule type" value="Genomic_DNA"/>
</dbReference>
<dbReference type="KEGG" id="tbg:TbgDal_V5370"/>
<dbReference type="Proteomes" id="UP000002316">
    <property type="component" value="Chromosome 5"/>
</dbReference>
<sequence length="101" mass="11421">MKGKGHVIDNGKVPGILPNALEGDGKHTQSFSSQLHVMIFREEVYEEPFLTIIEMPLRQRNHCTVATARPNVSRFRRPVHRVLRGHVQMQDSGFFSSAPAK</sequence>
<dbReference type="RefSeq" id="XP_011773684.1">
    <property type="nucleotide sequence ID" value="XM_011775382.1"/>
</dbReference>
<organism evidence="2 3">
    <name type="scientific">Trypanosoma brucei gambiense (strain MHOM/CI/86/DAL972)</name>
    <dbReference type="NCBI Taxonomy" id="679716"/>
    <lineage>
        <taxon>Eukaryota</taxon>
        <taxon>Discoba</taxon>
        <taxon>Euglenozoa</taxon>
        <taxon>Kinetoplastea</taxon>
        <taxon>Metakinetoplastina</taxon>
        <taxon>Trypanosomatida</taxon>
        <taxon>Trypanosomatidae</taxon>
        <taxon>Trypanosoma</taxon>
    </lineage>
</organism>
<feature type="region of interest" description="Disordered" evidence="1">
    <location>
        <begin position="1"/>
        <end position="27"/>
    </location>
</feature>
<dbReference type="GeneID" id="23861554"/>
<accession>C9ZPR9</accession>
<evidence type="ECO:0000256" key="1">
    <source>
        <dbReference type="SAM" id="MobiDB-lite"/>
    </source>
</evidence>
<name>C9ZPR9_TRYB9</name>
<evidence type="ECO:0000313" key="2">
    <source>
        <dbReference type="EMBL" id="CBH11397.1"/>
    </source>
</evidence>
<evidence type="ECO:0000313" key="3">
    <source>
        <dbReference type="Proteomes" id="UP000002316"/>
    </source>
</evidence>
<gene>
    <name evidence="2" type="ORF">TbgDal_V5370</name>
</gene>
<protein>
    <submittedName>
        <fullName evidence="2">Uncharacterized protein</fullName>
    </submittedName>
</protein>
<reference evidence="3" key="1">
    <citation type="journal article" date="2010" name="PLoS Negl. Trop. Dis.">
        <title>The genome sequence of Trypanosoma brucei gambiense, causative agent of chronic human african trypanosomiasis.</title>
        <authorList>
            <person name="Jackson A.P."/>
            <person name="Sanders M."/>
            <person name="Berry A."/>
            <person name="McQuillan J."/>
            <person name="Aslett M.A."/>
            <person name="Quail M.A."/>
            <person name="Chukualim B."/>
            <person name="Capewell P."/>
            <person name="MacLeod A."/>
            <person name="Melville S.E."/>
            <person name="Gibson W."/>
            <person name="Barry J.D."/>
            <person name="Berriman M."/>
            <person name="Hertz-Fowler C."/>
        </authorList>
    </citation>
    <scope>NUCLEOTIDE SEQUENCE [LARGE SCALE GENOMIC DNA]</scope>
    <source>
        <strain evidence="3">MHOM/CI/86/DAL972</strain>
    </source>
</reference>
<proteinExistence type="predicted"/>
<dbReference type="AlphaFoldDB" id="C9ZPR9"/>